<dbReference type="GO" id="GO:0003677">
    <property type="term" value="F:DNA binding"/>
    <property type="evidence" value="ECO:0007669"/>
    <property type="project" value="UniProtKB-KW"/>
</dbReference>
<proteinExistence type="predicted"/>
<accession>M9MEK9</accession>
<dbReference type="SUPFAM" id="SSF55455">
    <property type="entry name" value="SRF-like"/>
    <property type="match status" value="1"/>
</dbReference>
<feature type="region of interest" description="Disordered" evidence="6">
    <location>
        <begin position="196"/>
        <end position="219"/>
    </location>
</feature>
<dbReference type="GO" id="GO:0045944">
    <property type="term" value="P:positive regulation of transcription by RNA polymerase II"/>
    <property type="evidence" value="ECO:0007669"/>
    <property type="project" value="UniProtKB-ARBA"/>
</dbReference>
<sequence>MGRKKIKIQPIKEDRNRSVTYLKRKAGLFKKAHELAVLTDSQVAVIVFGHNGKLAEFCSTDIDLLLLRYTEYDGAAERKGPQHYFNLDKDSDDNDDNDDNDNDGPDSGDGPDDSFASHSGANGSTAGRGSTSGASGANNSRSTPRTSGVKRKAEPASPPRTTRAIGVNPAPANMGQGGLGAVNPLMGASATAKQTVNAAIRQKSQSRTGGHPAASGQLAGTHNFDAFSFGQPFAPTAGIAQGMPGGGFGGMLQLPSQPSSSGASSTNLTRAQTIANMSIPMPSSERLPFFVQPATPGFGLTPGGTVTTPGGRRFSFSDVLTRGSSATALQRPVTANSLLASNFQTMDAFSFATTPAAAAAHFASISPSVTPQPPAASLSAANTDAASRLEASPTPFTDLRSNAHLMTRPASTGMPPTGNNSFNHLGFGQAAGSSLAIGPNAADLHTDSPANISRPFTACANLDAPSASNHLAPPNAFSGSLGAPGMHTSSASPMPHAASMPGASAIMSSSFGASPYATAAAELKPSVTPLSSATPELIQPIVHAAPAAVPSARAASMSTDEETPPVSRLAAPLDGAKAGAGGPWPTSNATFGRKPDADGSGQATLVQPVPINPIQPLGSVPFDLNFAANPTTGL</sequence>
<dbReference type="GO" id="GO:0005634">
    <property type="term" value="C:nucleus"/>
    <property type="evidence" value="ECO:0007669"/>
    <property type="project" value="UniProtKB-SubCell"/>
</dbReference>
<keyword evidence="4" id="KW-0804">Transcription</keyword>
<evidence type="ECO:0000256" key="5">
    <source>
        <dbReference type="ARBA" id="ARBA00023242"/>
    </source>
</evidence>
<evidence type="ECO:0000256" key="4">
    <source>
        <dbReference type="ARBA" id="ARBA00023163"/>
    </source>
</evidence>
<evidence type="ECO:0000256" key="6">
    <source>
        <dbReference type="SAM" id="MobiDB-lite"/>
    </source>
</evidence>
<dbReference type="PRINTS" id="PR00404">
    <property type="entry name" value="MADSDOMAIN"/>
</dbReference>
<evidence type="ECO:0000256" key="2">
    <source>
        <dbReference type="ARBA" id="ARBA00023015"/>
    </source>
</evidence>
<feature type="compositionally biased region" description="Acidic residues" evidence="6">
    <location>
        <begin position="90"/>
        <end position="112"/>
    </location>
</feature>
<feature type="domain" description="MADS-box" evidence="7">
    <location>
        <begin position="1"/>
        <end position="61"/>
    </location>
</feature>
<evidence type="ECO:0000313" key="8">
    <source>
        <dbReference type="EMBL" id="GAC75403.1"/>
    </source>
</evidence>
<dbReference type="EMBL" id="DF196781">
    <property type="protein sequence ID" value="GAC75403.1"/>
    <property type="molecule type" value="Genomic_DNA"/>
</dbReference>
<gene>
    <name evidence="8" type="ORF">PANT_15c00058</name>
</gene>
<dbReference type="SMART" id="SM00432">
    <property type="entry name" value="MADS"/>
    <property type="match status" value="1"/>
</dbReference>
<dbReference type="Proteomes" id="UP000011976">
    <property type="component" value="Unassembled WGS sequence"/>
</dbReference>
<dbReference type="Gene3D" id="3.40.1810.10">
    <property type="entry name" value="Transcription factor, MADS-box"/>
    <property type="match status" value="1"/>
</dbReference>
<dbReference type="AlphaFoldDB" id="M9MEK9"/>
<name>M9MEK9_PSEA3</name>
<reference evidence="9" key="1">
    <citation type="journal article" date="2013" name="Genome Announc.">
        <title>Genome sequence of the basidiomycetous yeast Pseudozyma antarctica T-34, a producer of the glycolipid biosurfactants mannosylerythritol lipids.</title>
        <authorList>
            <person name="Morita T."/>
            <person name="Koike H."/>
            <person name="Koyama Y."/>
            <person name="Hagiwara H."/>
            <person name="Ito E."/>
            <person name="Fukuoka T."/>
            <person name="Imura T."/>
            <person name="Machida M."/>
            <person name="Kitamoto D."/>
        </authorList>
    </citation>
    <scope>NUCLEOTIDE SEQUENCE [LARGE SCALE GENOMIC DNA]</scope>
    <source>
        <strain evidence="9">T-34</strain>
    </source>
</reference>
<dbReference type="OrthoDB" id="1898716at2759"/>
<protein>
    <submittedName>
        <fullName evidence="8">MADS box transcription factor</fullName>
    </submittedName>
</protein>
<evidence type="ECO:0000259" key="7">
    <source>
        <dbReference type="PROSITE" id="PS50066"/>
    </source>
</evidence>
<comment type="subcellular location">
    <subcellularLocation>
        <location evidence="1">Nucleus</location>
    </subcellularLocation>
</comment>
<dbReference type="STRING" id="1151754.M9MEK9"/>
<keyword evidence="3" id="KW-0238">DNA-binding</keyword>
<feature type="region of interest" description="Disordered" evidence="6">
    <location>
        <begin position="80"/>
        <end position="178"/>
    </location>
</feature>
<keyword evidence="2" id="KW-0805">Transcription regulation</keyword>
<organism evidence="8 9">
    <name type="scientific">Pseudozyma antarctica (strain T-34)</name>
    <name type="common">Yeast</name>
    <name type="synonym">Candida antarctica</name>
    <dbReference type="NCBI Taxonomy" id="1151754"/>
    <lineage>
        <taxon>Eukaryota</taxon>
        <taxon>Fungi</taxon>
        <taxon>Dikarya</taxon>
        <taxon>Basidiomycota</taxon>
        <taxon>Ustilaginomycotina</taxon>
        <taxon>Ustilaginomycetes</taxon>
        <taxon>Ustilaginales</taxon>
        <taxon>Ustilaginaceae</taxon>
        <taxon>Moesziomyces</taxon>
    </lineage>
</organism>
<dbReference type="PROSITE" id="PS50066">
    <property type="entry name" value="MADS_BOX_2"/>
    <property type="match status" value="1"/>
</dbReference>
<dbReference type="GO" id="GO:0046983">
    <property type="term" value="F:protein dimerization activity"/>
    <property type="evidence" value="ECO:0007669"/>
    <property type="project" value="InterPro"/>
</dbReference>
<feature type="region of interest" description="Disordered" evidence="6">
    <location>
        <begin position="577"/>
        <end position="603"/>
    </location>
</feature>
<dbReference type="InterPro" id="IPR002100">
    <property type="entry name" value="TF_MADSbox"/>
</dbReference>
<keyword evidence="5" id="KW-0539">Nucleus</keyword>
<evidence type="ECO:0000256" key="1">
    <source>
        <dbReference type="ARBA" id="ARBA00004123"/>
    </source>
</evidence>
<evidence type="ECO:0000256" key="3">
    <source>
        <dbReference type="ARBA" id="ARBA00023125"/>
    </source>
</evidence>
<dbReference type="Pfam" id="PF00319">
    <property type="entry name" value="SRF-TF"/>
    <property type="match status" value="1"/>
</dbReference>
<dbReference type="PANTHER" id="PTHR48019">
    <property type="entry name" value="SERUM RESPONSE FACTOR HOMOLOG"/>
    <property type="match status" value="1"/>
</dbReference>
<evidence type="ECO:0000313" key="9">
    <source>
        <dbReference type="Proteomes" id="UP000011976"/>
    </source>
</evidence>
<feature type="compositionally biased region" description="Polar residues" evidence="6">
    <location>
        <begin position="196"/>
        <end position="208"/>
    </location>
</feature>
<feature type="compositionally biased region" description="Low complexity" evidence="6">
    <location>
        <begin position="119"/>
        <end position="143"/>
    </location>
</feature>
<dbReference type="InterPro" id="IPR050142">
    <property type="entry name" value="MADS-box/MEF2_TF"/>
</dbReference>
<dbReference type="InterPro" id="IPR036879">
    <property type="entry name" value="TF_MADSbox_sf"/>
</dbReference>